<dbReference type="OrthoDB" id="307404at2157"/>
<dbReference type="EMBL" id="WKJQ01000001">
    <property type="protein sequence ID" value="MRW97450.1"/>
    <property type="molecule type" value="Genomic_DNA"/>
</dbReference>
<dbReference type="Pfam" id="PF00582">
    <property type="entry name" value="Usp"/>
    <property type="match status" value="1"/>
</dbReference>
<organism evidence="3 4">
    <name type="scientific">Haloferax marinum</name>
    <dbReference type="NCBI Taxonomy" id="2666143"/>
    <lineage>
        <taxon>Archaea</taxon>
        <taxon>Methanobacteriati</taxon>
        <taxon>Methanobacteriota</taxon>
        <taxon>Stenosarchaea group</taxon>
        <taxon>Halobacteria</taxon>
        <taxon>Halobacteriales</taxon>
        <taxon>Haloferacaceae</taxon>
        <taxon>Haloferax</taxon>
    </lineage>
</organism>
<dbReference type="InterPro" id="IPR014729">
    <property type="entry name" value="Rossmann-like_a/b/a_fold"/>
</dbReference>
<name>A0A6A8G845_9EURY</name>
<dbReference type="AlphaFoldDB" id="A0A6A8G845"/>
<dbReference type="Gene3D" id="3.40.50.620">
    <property type="entry name" value="HUPs"/>
    <property type="match status" value="1"/>
</dbReference>
<evidence type="ECO:0000313" key="4">
    <source>
        <dbReference type="Proteomes" id="UP000443423"/>
    </source>
</evidence>
<dbReference type="RefSeq" id="WP_151112763.1">
    <property type="nucleotide sequence ID" value="NZ_WKJQ01000001.1"/>
</dbReference>
<proteinExistence type="predicted"/>
<feature type="region of interest" description="Disordered" evidence="1">
    <location>
        <begin position="150"/>
        <end position="169"/>
    </location>
</feature>
<dbReference type="CDD" id="cd00293">
    <property type="entry name" value="USP-like"/>
    <property type="match status" value="1"/>
</dbReference>
<accession>A0A6A8G845</accession>
<reference evidence="3 4" key="1">
    <citation type="submission" date="2019-11" db="EMBL/GenBank/DDBJ databases">
        <title>Whole genome sequence of Haloferax sp. MBLA0078.</title>
        <authorList>
            <person name="Seo M.-J."/>
            <person name="Cho E.-S."/>
        </authorList>
    </citation>
    <scope>NUCLEOTIDE SEQUENCE [LARGE SCALE GENOMIC DNA]</scope>
    <source>
        <strain evidence="3 4">MBLA0078</strain>
    </source>
</reference>
<comment type="caution">
    <text evidence="3">The sequence shown here is derived from an EMBL/GenBank/DDBJ whole genome shotgun (WGS) entry which is preliminary data.</text>
</comment>
<dbReference type="InterPro" id="IPR006016">
    <property type="entry name" value="UspA"/>
</dbReference>
<sequence>MNRALVVVTPDEQSHRILREAGEFAAGSGAELIVLTILPEDEFERTRSALASVGSSDVVYGLDQALESATRDAKTLAREAFDGLDVDFRIVADIGPKVDTVLETAQWEACDHLFVSGRRRSPAGKLLTRDLTQTLMLNFDGPVTVLLGDEDDAEDEADAKKKKKKGLLA</sequence>
<gene>
    <name evidence="3" type="ORF">GJR99_12810</name>
</gene>
<dbReference type="SUPFAM" id="SSF52402">
    <property type="entry name" value="Adenine nucleotide alpha hydrolases-like"/>
    <property type="match status" value="1"/>
</dbReference>
<dbReference type="Proteomes" id="UP000443423">
    <property type="component" value="Unassembled WGS sequence"/>
</dbReference>
<evidence type="ECO:0000259" key="2">
    <source>
        <dbReference type="Pfam" id="PF00582"/>
    </source>
</evidence>
<feature type="domain" description="UspA" evidence="2">
    <location>
        <begin position="2"/>
        <end position="145"/>
    </location>
</feature>
<keyword evidence="4" id="KW-1185">Reference proteome</keyword>
<feature type="compositionally biased region" description="Basic residues" evidence="1">
    <location>
        <begin position="160"/>
        <end position="169"/>
    </location>
</feature>
<evidence type="ECO:0000256" key="1">
    <source>
        <dbReference type="SAM" id="MobiDB-lite"/>
    </source>
</evidence>
<protein>
    <submittedName>
        <fullName evidence="3">Universal stress protein</fullName>
    </submittedName>
</protein>
<evidence type="ECO:0000313" key="3">
    <source>
        <dbReference type="EMBL" id="MRW97450.1"/>
    </source>
</evidence>